<evidence type="ECO:0000256" key="4">
    <source>
        <dbReference type="HAMAP-Rule" id="MF_00198"/>
    </source>
</evidence>
<keyword evidence="8" id="KW-1185">Reference proteome</keyword>
<keyword evidence="3 4" id="KW-0620">Polyamine biosynthesis</keyword>
<name>K9YZT8_DACS8</name>
<feature type="binding site" evidence="4">
    <location>
        <position position="311"/>
    </location>
    <ligand>
        <name>S-methyl-5'-thioadenosine</name>
        <dbReference type="ChEBI" id="CHEBI:17509"/>
    </ligand>
</feature>
<protein>
    <recommendedName>
        <fullName evidence="4">Polyamine aminopropyltransferase</fullName>
    </recommendedName>
    <alternativeName>
        <fullName evidence="4">Putrescine aminopropyltransferase</fullName>
        <shortName evidence="4">PAPT</shortName>
    </alternativeName>
    <alternativeName>
        <fullName evidence="4">Spermidine synthase</fullName>
        <shortName evidence="4">SPDS</shortName>
        <shortName evidence="4">SPDSY</shortName>
        <ecNumber evidence="4">2.5.1.16</ecNumber>
    </alternativeName>
</protein>
<comment type="function">
    <text evidence="4">Catalyzes the irreversible transfer of a propylamine group from the amino donor S-adenosylmethioninamine (decarboxy-AdoMet) to putrescine (1,4-diaminobutane) to yield spermidine.</text>
</comment>
<feature type="binding site" evidence="4">
    <location>
        <position position="237"/>
    </location>
    <ligand>
        <name>S-methyl-5'-thioadenosine</name>
        <dbReference type="ChEBI" id="CHEBI:17509"/>
    </ligand>
</feature>
<dbReference type="PATRIC" id="fig|13035.3.peg.3519"/>
<feature type="transmembrane region" description="Helical" evidence="4">
    <location>
        <begin position="71"/>
        <end position="96"/>
    </location>
</feature>
<feature type="binding site" evidence="4">
    <location>
        <begin position="345"/>
        <end position="346"/>
    </location>
    <ligand>
        <name>S-methyl-5'-thioadenosine</name>
        <dbReference type="ChEBI" id="CHEBI:17509"/>
    </ligand>
</feature>
<dbReference type="UniPathway" id="UPA00248">
    <property type="reaction ID" value="UER00314"/>
</dbReference>
<sequence length="502" mass="55076">MTSKQRNLLLLAAAISSASGLASELLLGTLASYLVGNEALSYGLALGGFLAAMGVGSYLSRFVGNEKNMLLTAFMTVELLIAPLNAILPVGLFLLFIVGGEIWLGLALVTLILGTLAGLEIPLLTRMVEQEEGVKEALAGVLAMDYFGALVGSLAFPVLLLPLVGMFPAAAILGVFPAVMVFLLGRAFPQLRQWRIWGLSIALGLTIFAVIVISFTQRLEDNLYGAPIMQRTQSSYQRLVLTRRGNYVRLFLDGDLQFSSSDEYRYHEGLVHPALTAVSRPQKVLLLGAGDGLGLREVLKWDTVEEVMLIELDPKVVEWAKTYPALVEANQNAFSDSRVEVRYGDAFQVVSQLEANFDVIIADFPDPDRNVLAKLYSLGFYQQLKAHLSPRGVFVTQGSSPFFAPKAFSCIAATLEAVDFQVHPYTVNVPSFGPWGFVLATSTPFHPEQITELPIKTRFLSSAMLPSLFVLPKDFQPQAVEINTLAHPVIVNYERDRRWVLY</sequence>
<dbReference type="NCBIfam" id="NF002956">
    <property type="entry name" value="PRK03612.1"/>
    <property type="match status" value="1"/>
</dbReference>
<dbReference type="OrthoDB" id="9793120at2"/>
<proteinExistence type="inferred from homology"/>
<feature type="transmembrane region" description="Helical" evidence="4">
    <location>
        <begin position="196"/>
        <end position="215"/>
    </location>
</feature>
<dbReference type="InterPro" id="IPR001045">
    <property type="entry name" value="Spermi_synthase"/>
</dbReference>
<reference evidence="7" key="1">
    <citation type="submission" date="2012-04" db="EMBL/GenBank/DDBJ databases">
        <title>Finished genome of Dactylococcopsis salina PCC 8305.</title>
        <authorList>
            <consortium name="US DOE Joint Genome Institute"/>
            <person name="Gugger M."/>
            <person name="Coursin T."/>
            <person name="Rippka R."/>
            <person name="Tandeau De Marsac N."/>
            <person name="Huntemann M."/>
            <person name="Wei C.-L."/>
            <person name="Han J."/>
            <person name="Detter J.C."/>
            <person name="Han C."/>
            <person name="Tapia R."/>
            <person name="Daligault H."/>
            <person name="Chen A."/>
            <person name="Krypides N."/>
            <person name="Mavromatis K."/>
            <person name="Markowitz V."/>
            <person name="Szeto E."/>
            <person name="Ivanova N."/>
            <person name="Ovchinnikova G."/>
            <person name="Pagani I."/>
            <person name="Pati A."/>
            <person name="Goodwin L."/>
            <person name="Peters L."/>
            <person name="Pitluck S."/>
            <person name="Woyke T."/>
            <person name="Kerfeld C."/>
        </authorList>
    </citation>
    <scope>NUCLEOTIDE SEQUENCE [LARGE SCALE GENOMIC DNA]</scope>
    <source>
        <strain evidence="7">PCC 8305</strain>
    </source>
</reference>
<dbReference type="Proteomes" id="UP000010482">
    <property type="component" value="Chromosome"/>
</dbReference>
<keyword evidence="2 4" id="KW-0808">Transferase</keyword>
<evidence type="ECO:0000256" key="3">
    <source>
        <dbReference type="ARBA" id="ARBA00023115"/>
    </source>
</evidence>
<comment type="catalytic activity">
    <reaction evidence="4">
        <text>S-adenosyl 3-(methylsulfanyl)propylamine + putrescine = S-methyl-5'-thioadenosine + spermidine + H(+)</text>
        <dbReference type="Rhea" id="RHEA:12721"/>
        <dbReference type="ChEBI" id="CHEBI:15378"/>
        <dbReference type="ChEBI" id="CHEBI:17509"/>
        <dbReference type="ChEBI" id="CHEBI:57443"/>
        <dbReference type="ChEBI" id="CHEBI:57834"/>
        <dbReference type="ChEBI" id="CHEBI:326268"/>
        <dbReference type="EC" id="2.5.1.16"/>
    </reaction>
</comment>
<evidence type="ECO:0000313" key="7">
    <source>
        <dbReference type="EMBL" id="AFZ51633.1"/>
    </source>
</evidence>
<comment type="pathway">
    <text evidence="4">Amine and polyamine biosynthesis; spermidine biosynthesis; spermidine from putrescine: step 1/1.</text>
</comment>
<keyword evidence="4" id="KW-0472">Membrane</keyword>
<organism evidence="7 8">
    <name type="scientific">Dactylococcopsis salina (strain PCC 8305)</name>
    <name type="common">Myxobactron salinum</name>
    <dbReference type="NCBI Taxonomy" id="13035"/>
    <lineage>
        <taxon>Bacteria</taxon>
        <taxon>Bacillati</taxon>
        <taxon>Cyanobacteriota</taxon>
        <taxon>Cyanophyceae</taxon>
        <taxon>Nodosilineales</taxon>
        <taxon>Cymatolegaceae</taxon>
        <taxon>Dactylococcopsis</taxon>
    </lineage>
</organism>
<dbReference type="CDD" id="cd02440">
    <property type="entry name" value="AdoMet_MTases"/>
    <property type="match status" value="1"/>
</dbReference>
<feature type="transmembrane region" description="Helical" evidence="4">
    <location>
        <begin position="166"/>
        <end position="184"/>
    </location>
</feature>
<dbReference type="PANTHER" id="PTHR43317">
    <property type="entry name" value="THERMOSPERMINE SYNTHASE ACAULIS5"/>
    <property type="match status" value="1"/>
</dbReference>
<dbReference type="STRING" id="13035.Dacsa_3104"/>
<dbReference type="Pfam" id="PF01564">
    <property type="entry name" value="Spermine_synth"/>
    <property type="match status" value="1"/>
</dbReference>
<keyword evidence="4" id="KW-1133">Transmembrane helix</keyword>
<comment type="subunit">
    <text evidence="4">Homodimer or homotetramer.</text>
</comment>
<feature type="transmembrane region" description="Helical" evidence="4">
    <location>
        <begin position="137"/>
        <end position="160"/>
    </location>
</feature>
<dbReference type="SUPFAM" id="SSF53335">
    <property type="entry name" value="S-adenosyl-L-methionine-dependent methyltransferases"/>
    <property type="match status" value="1"/>
</dbReference>
<comment type="subcellular location">
    <subcellularLocation>
        <location evidence="4">Cell membrane</location>
        <topology evidence="4">Multi-pass membrane protein</topology>
    </subcellularLocation>
</comment>
<dbReference type="HAMAP" id="MF_00198">
    <property type="entry name" value="Spermidine_synth"/>
    <property type="match status" value="1"/>
</dbReference>
<dbReference type="PROSITE" id="PS51006">
    <property type="entry name" value="PABS_2"/>
    <property type="match status" value="1"/>
</dbReference>
<dbReference type="EMBL" id="CP003944">
    <property type="protein sequence ID" value="AFZ51633.1"/>
    <property type="molecule type" value="Genomic_DNA"/>
</dbReference>
<feature type="domain" description="PABS" evidence="6">
    <location>
        <begin position="202"/>
        <end position="442"/>
    </location>
</feature>
<dbReference type="KEGG" id="dsl:Dacsa_3104"/>
<evidence type="ECO:0000256" key="5">
    <source>
        <dbReference type="PROSITE-ProRule" id="PRU00354"/>
    </source>
</evidence>
<evidence type="ECO:0000259" key="6">
    <source>
        <dbReference type="PROSITE" id="PS51006"/>
    </source>
</evidence>
<accession>K9YZT8</accession>
<evidence type="ECO:0000313" key="8">
    <source>
        <dbReference type="Proteomes" id="UP000010482"/>
    </source>
</evidence>
<evidence type="ECO:0000256" key="2">
    <source>
        <dbReference type="ARBA" id="ARBA00022679"/>
    </source>
</evidence>
<evidence type="ECO:0000256" key="1">
    <source>
        <dbReference type="ARBA" id="ARBA00007867"/>
    </source>
</evidence>
<comment type="caution">
    <text evidence="4">Lacks conserved residue(s) required for the propagation of feature annotation.</text>
</comment>
<dbReference type="GO" id="GO:0005886">
    <property type="term" value="C:plasma membrane"/>
    <property type="evidence" value="ECO:0007669"/>
    <property type="project" value="UniProtKB-SubCell"/>
</dbReference>
<keyword evidence="4" id="KW-1003">Cell membrane</keyword>
<dbReference type="HOGENOM" id="CLU_034289_1_0_3"/>
<dbReference type="InterPro" id="IPR030374">
    <property type="entry name" value="PABS"/>
</dbReference>
<feature type="binding site" evidence="4">
    <location>
        <position position="267"/>
    </location>
    <ligand>
        <name>spermidine</name>
        <dbReference type="ChEBI" id="CHEBI:57834"/>
    </ligand>
</feature>
<keyword evidence="4" id="KW-0745">Spermidine biosynthesis</keyword>
<dbReference type="EC" id="2.5.1.16" evidence="4"/>
<dbReference type="InterPro" id="IPR029063">
    <property type="entry name" value="SAM-dependent_MTases_sf"/>
</dbReference>
<feature type="binding site" evidence="4">
    <location>
        <position position="291"/>
    </location>
    <ligand>
        <name>spermidine</name>
        <dbReference type="ChEBI" id="CHEBI:57834"/>
    </ligand>
</feature>
<dbReference type="FunFam" id="3.40.50.150:FF:000088">
    <property type="entry name" value="Polyamine aminopropyltransferase"/>
    <property type="match status" value="1"/>
</dbReference>
<comment type="similarity">
    <text evidence="1 4">Belongs to the spermidine/spermine synthase family.</text>
</comment>
<dbReference type="AlphaFoldDB" id="K9YZT8"/>
<dbReference type="PANTHER" id="PTHR43317:SF1">
    <property type="entry name" value="THERMOSPERMINE SYNTHASE ACAULIS5"/>
    <property type="match status" value="1"/>
</dbReference>
<dbReference type="eggNOG" id="COG4262">
    <property type="taxonomic scope" value="Bacteria"/>
</dbReference>
<keyword evidence="4" id="KW-0812">Transmembrane</keyword>
<dbReference type="RefSeq" id="WP_015230612.1">
    <property type="nucleotide sequence ID" value="NC_019780.1"/>
</dbReference>
<dbReference type="GO" id="GO:0004766">
    <property type="term" value="F:spermidine synthase activity"/>
    <property type="evidence" value="ECO:0007669"/>
    <property type="project" value="UniProtKB-UniRule"/>
</dbReference>
<feature type="transmembrane region" description="Helical" evidence="4">
    <location>
        <begin position="102"/>
        <end position="125"/>
    </location>
</feature>
<dbReference type="GO" id="GO:0008295">
    <property type="term" value="P:spermidine biosynthetic process"/>
    <property type="evidence" value="ECO:0007669"/>
    <property type="project" value="UniProtKB-UniRule"/>
</dbReference>
<dbReference type="Gene3D" id="3.40.50.150">
    <property type="entry name" value="Vaccinia Virus protein VP39"/>
    <property type="match status" value="1"/>
</dbReference>
<dbReference type="GO" id="GO:0010487">
    <property type="term" value="F:thermospermine synthase activity"/>
    <property type="evidence" value="ECO:0007669"/>
    <property type="project" value="UniProtKB-ARBA"/>
</dbReference>
<feature type="transmembrane region" description="Helical" evidence="4">
    <location>
        <begin position="39"/>
        <end position="59"/>
    </location>
</feature>
<gene>
    <name evidence="4" type="primary">speE</name>
    <name evidence="7" type="ORF">Dacsa_3104</name>
</gene>
<feature type="active site" description="Proton acceptor" evidence="4 5">
    <location>
        <position position="363"/>
    </location>
</feature>